<organism evidence="4 5">
    <name type="scientific">Mytilus edulis</name>
    <name type="common">Blue mussel</name>
    <dbReference type="NCBI Taxonomy" id="6550"/>
    <lineage>
        <taxon>Eukaryota</taxon>
        <taxon>Metazoa</taxon>
        <taxon>Spiralia</taxon>
        <taxon>Lophotrochozoa</taxon>
        <taxon>Mollusca</taxon>
        <taxon>Bivalvia</taxon>
        <taxon>Autobranchia</taxon>
        <taxon>Pteriomorphia</taxon>
        <taxon>Mytilida</taxon>
        <taxon>Mytiloidea</taxon>
        <taxon>Mytilidae</taxon>
        <taxon>Mytilinae</taxon>
        <taxon>Mytilus</taxon>
    </lineage>
</organism>
<gene>
    <name evidence="4" type="ORF">MEDL_44523</name>
</gene>
<dbReference type="CDD" id="cd00037">
    <property type="entry name" value="CLECT"/>
    <property type="match status" value="1"/>
</dbReference>
<dbReference type="SUPFAM" id="SSF47661">
    <property type="entry name" value="t-snare proteins"/>
    <property type="match status" value="1"/>
</dbReference>
<dbReference type="Gene3D" id="1.20.5.110">
    <property type="match status" value="1"/>
</dbReference>
<evidence type="ECO:0000256" key="1">
    <source>
        <dbReference type="SAM" id="MobiDB-lite"/>
    </source>
</evidence>
<proteinExistence type="predicted"/>
<dbReference type="Proteomes" id="UP000683360">
    <property type="component" value="Unassembled WGS sequence"/>
</dbReference>
<dbReference type="InterPro" id="IPR010989">
    <property type="entry name" value="SNARE"/>
</dbReference>
<dbReference type="OrthoDB" id="6051775at2759"/>
<dbReference type="InterPro" id="IPR000727">
    <property type="entry name" value="T_SNARE_dom"/>
</dbReference>
<dbReference type="GO" id="GO:0016020">
    <property type="term" value="C:membrane"/>
    <property type="evidence" value="ECO:0007669"/>
    <property type="project" value="InterPro"/>
</dbReference>
<dbReference type="Pfam" id="PF00059">
    <property type="entry name" value="Lectin_C"/>
    <property type="match status" value="1"/>
</dbReference>
<dbReference type="InterPro" id="IPR016186">
    <property type="entry name" value="C-type_lectin-like/link_sf"/>
</dbReference>
<dbReference type="AlphaFoldDB" id="A0A8S3TKP5"/>
<dbReference type="SMART" id="SM00034">
    <property type="entry name" value="CLECT"/>
    <property type="match status" value="1"/>
</dbReference>
<keyword evidence="5" id="KW-1185">Reference proteome</keyword>
<dbReference type="Pfam" id="PF05739">
    <property type="entry name" value="SNARE"/>
    <property type="match status" value="1"/>
</dbReference>
<evidence type="ECO:0000259" key="3">
    <source>
        <dbReference type="PROSITE" id="PS50192"/>
    </source>
</evidence>
<feature type="domain" description="C-type lectin" evidence="2">
    <location>
        <begin position="251"/>
        <end position="368"/>
    </location>
</feature>
<feature type="domain" description="T-SNARE coiled-coil homology" evidence="3">
    <location>
        <begin position="138"/>
        <end position="180"/>
    </location>
</feature>
<protein>
    <submittedName>
        <fullName evidence="4">STX16</fullName>
    </submittedName>
</protein>
<dbReference type="GO" id="GO:0016192">
    <property type="term" value="P:vesicle-mediated transport"/>
    <property type="evidence" value="ECO:0007669"/>
    <property type="project" value="InterPro"/>
</dbReference>
<dbReference type="PANTHER" id="PTHR22803">
    <property type="entry name" value="MANNOSE, PHOSPHOLIPASE, LECTIN RECEPTOR RELATED"/>
    <property type="match status" value="1"/>
</dbReference>
<dbReference type="Gene3D" id="1.20.58.70">
    <property type="match status" value="1"/>
</dbReference>
<sequence>MALVSNAASDMEMGSINTKSSRLPPEWVDGVEEVQYEMTKIKTKMKELATLHDRHLNRPTLDDNVQEEHAIEIMTQDITQTALSVTKIKSREERSREFFDTNIGPSSGSFMEEIEPFEDVFDKVMEGSYLRSSFRQYLNEIFKDLATMVVDQGTILDRIDYNVENASVQVDKGLQQLQKAEKYQKKNRKMLCAKWSALEMIAFNCHKAADQQCLNIKYVLKVDNSAGVSKKLYGCVCGATSQSCHQGWTYYQKSCYYFSDITLDWINAGAFCQVHHSELVAIETQAENAFIESEVKNRTGGYWLGGNDSVTEGVWEWTSTDEVFDYTNFAPGEPNDSNGGEDCLMTGSALNGKWNDGICSTSLLFICERM</sequence>
<accession>A0A8S3TKP5</accession>
<dbReference type="EMBL" id="CAJPWZ010002156">
    <property type="protein sequence ID" value="CAG2231761.1"/>
    <property type="molecule type" value="Genomic_DNA"/>
</dbReference>
<evidence type="ECO:0000259" key="2">
    <source>
        <dbReference type="PROSITE" id="PS50041"/>
    </source>
</evidence>
<evidence type="ECO:0000313" key="4">
    <source>
        <dbReference type="EMBL" id="CAG2231761.1"/>
    </source>
</evidence>
<evidence type="ECO:0000313" key="5">
    <source>
        <dbReference type="Proteomes" id="UP000683360"/>
    </source>
</evidence>
<dbReference type="InterPro" id="IPR016187">
    <property type="entry name" value="CTDL_fold"/>
</dbReference>
<name>A0A8S3TKP5_MYTED</name>
<comment type="caution">
    <text evidence="4">The sequence shown here is derived from an EMBL/GenBank/DDBJ whole genome shotgun (WGS) entry which is preliminary data.</text>
</comment>
<dbReference type="Gene3D" id="3.10.100.10">
    <property type="entry name" value="Mannose-Binding Protein A, subunit A"/>
    <property type="match status" value="1"/>
</dbReference>
<dbReference type="CDD" id="cd15845">
    <property type="entry name" value="SNARE_syntaxin16"/>
    <property type="match status" value="1"/>
</dbReference>
<dbReference type="PROSITE" id="PS50041">
    <property type="entry name" value="C_TYPE_LECTIN_2"/>
    <property type="match status" value="1"/>
</dbReference>
<dbReference type="PROSITE" id="PS50192">
    <property type="entry name" value="T_SNARE"/>
    <property type="match status" value="1"/>
</dbReference>
<dbReference type="SMART" id="SM00397">
    <property type="entry name" value="t_SNARE"/>
    <property type="match status" value="1"/>
</dbReference>
<dbReference type="InterPro" id="IPR001304">
    <property type="entry name" value="C-type_lectin-like"/>
</dbReference>
<dbReference type="InterPro" id="IPR050111">
    <property type="entry name" value="C-type_lectin/snaclec_domain"/>
</dbReference>
<feature type="region of interest" description="Disordered" evidence="1">
    <location>
        <begin position="1"/>
        <end position="20"/>
    </location>
</feature>
<dbReference type="SUPFAM" id="SSF56436">
    <property type="entry name" value="C-type lectin-like"/>
    <property type="match status" value="1"/>
</dbReference>
<reference evidence="4" key="1">
    <citation type="submission" date="2021-03" db="EMBL/GenBank/DDBJ databases">
        <authorList>
            <person name="Bekaert M."/>
        </authorList>
    </citation>
    <scope>NUCLEOTIDE SEQUENCE</scope>
</reference>